<dbReference type="InterPro" id="IPR015422">
    <property type="entry name" value="PyrdxlP-dep_Trfase_small"/>
</dbReference>
<dbReference type="PANTHER" id="PTHR43586:SF8">
    <property type="entry name" value="CYSTEINE DESULFURASE 1, CHLOROPLASTIC"/>
    <property type="match status" value="1"/>
</dbReference>
<keyword evidence="4" id="KW-0808">Transferase</keyword>
<evidence type="ECO:0000256" key="5">
    <source>
        <dbReference type="ARBA" id="ARBA00022898"/>
    </source>
</evidence>
<feature type="domain" description="Aminotransferase class V" evidence="8">
    <location>
        <begin position="90"/>
        <end position="472"/>
    </location>
</feature>
<dbReference type="InterPro" id="IPR020578">
    <property type="entry name" value="Aminotrans_V_PyrdxlP_BS"/>
</dbReference>
<organism evidence="9">
    <name type="scientific">Solanum chilense</name>
    <name type="common">Tomato</name>
    <name type="synonym">Lycopersicon chilense</name>
    <dbReference type="NCBI Taxonomy" id="4083"/>
    <lineage>
        <taxon>Eukaryota</taxon>
        <taxon>Viridiplantae</taxon>
        <taxon>Streptophyta</taxon>
        <taxon>Embryophyta</taxon>
        <taxon>Tracheophyta</taxon>
        <taxon>Spermatophyta</taxon>
        <taxon>Magnoliopsida</taxon>
        <taxon>eudicotyledons</taxon>
        <taxon>Gunneridae</taxon>
        <taxon>Pentapetalae</taxon>
        <taxon>asterids</taxon>
        <taxon>lamiids</taxon>
        <taxon>Solanales</taxon>
        <taxon>Solanaceae</taxon>
        <taxon>Solanoideae</taxon>
        <taxon>Solaneae</taxon>
        <taxon>Solanum</taxon>
        <taxon>Solanum subgen. Lycopersicon</taxon>
    </lineage>
</organism>
<comment type="catalytic activity">
    <reaction evidence="6">
        <text>(sulfur carrier)-H + L-cysteine = (sulfur carrier)-SH + L-alanine</text>
        <dbReference type="Rhea" id="RHEA:43892"/>
        <dbReference type="Rhea" id="RHEA-COMP:14737"/>
        <dbReference type="Rhea" id="RHEA-COMP:14739"/>
        <dbReference type="ChEBI" id="CHEBI:29917"/>
        <dbReference type="ChEBI" id="CHEBI:35235"/>
        <dbReference type="ChEBI" id="CHEBI:57972"/>
        <dbReference type="ChEBI" id="CHEBI:64428"/>
        <dbReference type="EC" id="2.8.1.7"/>
    </reaction>
</comment>
<dbReference type="Gene3D" id="3.40.640.10">
    <property type="entry name" value="Type I PLP-dependent aspartate aminotransferase-like (Major domain)"/>
    <property type="match status" value="1"/>
</dbReference>
<sequence>MITTTTPMEGAMLKLPCLRSVSRNTYFTNRSSNSFPWSYRRLHISASASTSASASAPLVEGPKHGPGSLGHITRSDFPILHQEINGLKLVYLDNAATSQKPRAVIEALQKYYEAYNSNVHRGIHYLSAKATDEYESARQKVANFIHAAEAREIIFTRNATEAINLVAYSWGLSNLKPGDEIITTIAEHHSAIVPWQIVAQKTGAVLRFVNLTEDEVPDVGQLRDSLSSSTKLLVMHHVSNMLASVLPMDEVISWAHDIGAKVLVDACQSVPHMVVNVKNLDTDFLVGSSHKMCGPTGVGFLYGKSEILSGMPPFLGGGEMIADVYLDHSTYAEPPSRLMRRLPHFSELFVLIFIISESQLFGKVATIWKGNSGLWWCHMELGNYLYDRLSSVSDVRIYGPAPSRTVKRAALCSFNVKDIHPTDIATFLDQQHGVAIRSGHHCAQPLHRHLGINASARASLHFYNTKDDVDKFIDALKDTINFFTSFK</sequence>
<name>A0A6N2AZD9_SOLCI</name>
<dbReference type="InterPro" id="IPR015421">
    <property type="entry name" value="PyrdxlP-dep_Trfase_major"/>
</dbReference>
<dbReference type="GO" id="GO:0006534">
    <property type="term" value="P:cysteine metabolic process"/>
    <property type="evidence" value="ECO:0007669"/>
    <property type="project" value="InterPro"/>
</dbReference>
<dbReference type="GO" id="GO:0031071">
    <property type="term" value="F:cysteine desulfurase activity"/>
    <property type="evidence" value="ECO:0007669"/>
    <property type="project" value="UniProtKB-EC"/>
</dbReference>
<accession>A0A6N2AZD9</accession>
<dbReference type="PANTHER" id="PTHR43586">
    <property type="entry name" value="CYSTEINE DESULFURASE"/>
    <property type="match status" value="1"/>
</dbReference>
<evidence type="ECO:0000259" key="8">
    <source>
        <dbReference type="Pfam" id="PF00266"/>
    </source>
</evidence>
<comment type="similarity">
    <text evidence="2">Belongs to the class-V pyridoxal-phosphate-dependent aminotransferase family. Csd subfamily.</text>
</comment>
<protein>
    <recommendedName>
        <fullName evidence="3">cysteine desulfurase</fullName>
        <ecNumber evidence="3">2.8.1.7</ecNumber>
    </recommendedName>
</protein>
<dbReference type="NCBIfam" id="TIGR01979">
    <property type="entry name" value="sufS"/>
    <property type="match status" value="1"/>
</dbReference>
<dbReference type="CDD" id="cd06453">
    <property type="entry name" value="SufS_like"/>
    <property type="match status" value="1"/>
</dbReference>
<evidence type="ECO:0000256" key="2">
    <source>
        <dbReference type="ARBA" id="ARBA00010447"/>
    </source>
</evidence>
<evidence type="ECO:0000256" key="7">
    <source>
        <dbReference type="RuleBase" id="RU004504"/>
    </source>
</evidence>
<evidence type="ECO:0000313" key="9">
    <source>
        <dbReference type="EMBL" id="TMW87138.1"/>
    </source>
</evidence>
<dbReference type="InterPro" id="IPR015424">
    <property type="entry name" value="PyrdxlP-dep_Trfase"/>
</dbReference>
<keyword evidence="5" id="KW-0663">Pyridoxal phosphate</keyword>
<dbReference type="SUPFAM" id="SSF53383">
    <property type="entry name" value="PLP-dependent transferases"/>
    <property type="match status" value="1"/>
</dbReference>
<dbReference type="PROSITE" id="PS00595">
    <property type="entry name" value="AA_TRANSFER_CLASS_5"/>
    <property type="match status" value="1"/>
</dbReference>
<dbReference type="Gene3D" id="3.90.1150.10">
    <property type="entry name" value="Aspartate Aminotransferase, domain 1"/>
    <property type="match status" value="1"/>
</dbReference>
<dbReference type="Pfam" id="PF00266">
    <property type="entry name" value="Aminotran_5"/>
    <property type="match status" value="1"/>
</dbReference>
<dbReference type="EMBL" id="RXGB01005911">
    <property type="protein sequence ID" value="TMW87138.1"/>
    <property type="molecule type" value="Genomic_DNA"/>
</dbReference>
<dbReference type="AlphaFoldDB" id="A0A6N2AZD9"/>
<comment type="cofactor">
    <cofactor evidence="1 7">
        <name>pyridoxal 5'-phosphate</name>
        <dbReference type="ChEBI" id="CHEBI:597326"/>
    </cofactor>
</comment>
<dbReference type="InterPro" id="IPR010970">
    <property type="entry name" value="Cys_dSase_SufS"/>
</dbReference>
<gene>
    <name evidence="9" type="ORF">EJD97_020374</name>
</gene>
<evidence type="ECO:0000256" key="4">
    <source>
        <dbReference type="ARBA" id="ARBA00022679"/>
    </source>
</evidence>
<reference evidence="9" key="1">
    <citation type="submission" date="2019-05" db="EMBL/GenBank/DDBJ databases">
        <title>The de novo reference genome and transcriptome assemblies of the wild tomato species Solanum chilense.</title>
        <authorList>
            <person name="Stam R."/>
            <person name="Nosenko T."/>
            <person name="Hoerger A.C."/>
            <person name="Stephan W."/>
            <person name="Seidel M.A."/>
            <person name="Kuhn J.M.M."/>
            <person name="Haberer G."/>
            <person name="Tellier A."/>
        </authorList>
    </citation>
    <scope>NUCLEOTIDE SEQUENCE</scope>
    <source>
        <tissue evidence="9">Mature leaves</tissue>
    </source>
</reference>
<dbReference type="InterPro" id="IPR000192">
    <property type="entry name" value="Aminotrans_V_dom"/>
</dbReference>
<evidence type="ECO:0000256" key="6">
    <source>
        <dbReference type="ARBA" id="ARBA00050776"/>
    </source>
</evidence>
<proteinExistence type="inferred from homology"/>
<comment type="caution">
    <text evidence="9">The sequence shown here is derived from an EMBL/GenBank/DDBJ whole genome shotgun (WGS) entry which is preliminary data.</text>
</comment>
<evidence type="ECO:0000256" key="1">
    <source>
        <dbReference type="ARBA" id="ARBA00001933"/>
    </source>
</evidence>
<dbReference type="EC" id="2.8.1.7" evidence="3"/>
<evidence type="ECO:0000256" key="3">
    <source>
        <dbReference type="ARBA" id="ARBA00012239"/>
    </source>
</evidence>
<dbReference type="GO" id="GO:0030170">
    <property type="term" value="F:pyridoxal phosphate binding"/>
    <property type="evidence" value="ECO:0007669"/>
    <property type="project" value="InterPro"/>
</dbReference>